<dbReference type="GO" id="GO:0051537">
    <property type="term" value="F:2 iron, 2 sulfur cluster binding"/>
    <property type="evidence" value="ECO:0007669"/>
    <property type="project" value="TreeGrafter"/>
</dbReference>
<keyword evidence="9" id="KW-0408">Iron</keyword>
<dbReference type="AlphaFoldDB" id="A0A8H7UU15"/>
<keyword evidence="7" id="KW-0809">Transit peptide</keyword>
<organism evidence="13 14">
    <name type="scientific">Mucor plumbeus</name>
    <dbReference type="NCBI Taxonomy" id="97098"/>
    <lineage>
        <taxon>Eukaryota</taxon>
        <taxon>Fungi</taxon>
        <taxon>Fungi incertae sedis</taxon>
        <taxon>Mucoromycota</taxon>
        <taxon>Mucoromycotina</taxon>
        <taxon>Mucoromycetes</taxon>
        <taxon>Mucorales</taxon>
        <taxon>Mucorineae</taxon>
        <taxon>Mucoraceae</taxon>
        <taxon>Mucor</taxon>
    </lineage>
</organism>
<name>A0A8H7UU15_9FUNG</name>
<dbReference type="SUPFAM" id="SSF55387">
    <property type="entry name" value="Frataxin/Nqo15-like"/>
    <property type="match status" value="1"/>
</dbReference>
<dbReference type="OrthoDB" id="1897642at2759"/>
<evidence type="ECO:0000256" key="9">
    <source>
        <dbReference type="ARBA" id="ARBA00023004"/>
    </source>
</evidence>
<dbReference type="PROSITE" id="PS01344">
    <property type="entry name" value="FRATAXIN_1"/>
    <property type="match status" value="1"/>
</dbReference>
<dbReference type="Gene3D" id="3.30.920.10">
    <property type="entry name" value="Frataxin/CyaY"/>
    <property type="match status" value="1"/>
</dbReference>
<dbReference type="GO" id="GO:0006826">
    <property type="term" value="P:iron ion transport"/>
    <property type="evidence" value="ECO:0007669"/>
    <property type="project" value="UniProtKB-KW"/>
</dbReference>
<proteinExistence type="inferred from homology"/>
<dbReference type="GO" id="GO:0016226">
    <property type="term" value="P:iron-sulfur cluster assembly"/>
    <property type="evidence" value="ECO:0007669"/>
    <property type="project" value="InterPro"/>
</dbReference>
<evidence type="ECO:0000256" key="1">
    <source>
        <dbReference type="ARBA" id="ARBA00004173"/>
    </source>
</evidence>
<keyword evidence="11" id="KW-0496">Mitochondrion</keyword>
<keyword evidence="6" id="KW-0410">Iron transport</keyword>
<keyword evidence="8" id="KW-0560">Oxidoreductase</keyword>
<dbReference type="PANTHER" id="PTHR16821:SF2">
    <property type="entry name" value="FRATAXIN, MITOCHONDRIAL"/>
    <property type="match status" value="1"/>
</dbReference>
<dbReference type="PROSITE" id="PS50810">
    <property type="entry name" value="FRATAXIN_2"/>
    <property type="match status" value="1"/>
</dbReference>
<dbReference type="GO" id="GO:0006879">
    <property type="term" value="P:intracellular iron ion homeostasis"/>
    <property type="evidence" value="ECO:0007669"/>
    <property type="project" value="UniProtKB-KW"/>
</dbReference>
<evidence type="ECO:0000256" key="4">
    <source>
        <dbReference type="ARBA" id="ARBA00022434"/>
    </source>
</evidence>
<dbReference type="PRINTS" id="PR00904">
    <property type="entry name" value="FRATAXIN"/>
</dbReference>
<evidence type="ECO:0000256" key="5">
    <source>
        <dbReference type="ARBA" id="ARBA00022448"/>
    </source>
</evidence>
<evidence type="ECO:0000256" key="11">
    <source>
        <dbReference type="ARBA" id="ARBA00023128"/>
    </source>
</evidence>
<keyword evidence="4" id="KW-0409">Iron storage</keyword>
<dbReference type="GO" id="GO:0008198">
    <property type="term" value="F:ferrous iron binding"/>
    <property type="evidence" value="ECO:0007669"/>
    <property type="project" value="TreeGrafter"/>
</dbReference>
<evidence type="ECO:0000313" key="13">
    <source>
        <dbReference type="EMBL" id="KAG2195590.1"/>
    </source>
</evidence>
<comment type="similarity">
    <text evidence="2">Belongs to the frataxin family.</text>
</comment>
<dbReference type="InterPro" id="IPR017789">
    <property type="entry name" value="Frataxin"/>
</dbReference>
<comment type="subcellular location">
    <subcellularLocation>
        <location evidence="1">Mitochondrion</location>
    </subcellularLocation>
</comment>
<dbReference type="GO" id="GO:0004322">
    <property type="term" value="F:ferroxidase activity"/>
    <property type="evidence" value="ECO:0007669"/>
    <property type="project" value="UniProtKB-EC"/>
</dbReference>
<gene>
    <name evidence="13" type="ORF">INT46_011836</name>
</gene>
<accession>A0A8H7UU15</accession>
<dbReference type="SMART" id="SM01219">
    <property type="entry name" value="Frataxin_Cyay"/>
    <property type="match status" value="1"/>
</dbReference>
<keyword evidence="14" id="KW-1185">Reference proteome</keyword>
<keyword evidence="10" id="KW-0406">Ion transport</keyword>
<reference evidence="13" key="1">
    <citation type="submission" date="2020-12" db="EMBL/GenBank/DDBJ databases">
        <title>Metabolic potential, ecology and presence of endohyphal bacteria is reflected in genomic diversity of Mucoromycotina.</title>
        <authorList>
            <person name="Muszewska A."/>
            <person name="Okrasinska A."/>
            <person name="Steczkiewicz K."/>
            <person name="Drgas O."/>
            <person name="Orlowska M."/>
            <person name="Perlinska-Lenart U."/>
            <person name="Aleksandrzak-Piekarczyk T."/>
            <person name="Szatraj K."/>
            <person name="Zielenkiewicz U."/>
            <person name="Pilsyk S."/>
            <person name="Malc E."/>
            <person name="Mieczkowski P."/>
            <person name="Kruszewska J.S."/>
            <person name="Biernat P."/>
            <person name="Pawlowska J."/>
        </authorList>
    </citation>
    <scope>NUCLEOTIDE SEQUENCE</scope>
    <source>
        <strain evidence="13">CBS 226.32</strain>
    </source>
</reference>
<evidence type="ECO:0000256" key="8">
    <source>
        <dbReference type="ARBA" id="ARBA00023002"/>
    </source>
</evidence>
<dbReference type="InterPro" id="IPR020895">
    <property type="entry name" value="Frataxin_CS"/>
</dbReference>
<dbReference type="GO" id="GO:0034986">
    <property type="term" value="F:iron chaperone activity"/>
    <property type="evidence" value="ECO:0007669"/>
    <property type="project" value="TreeGrafter"/>
</dbReference>
<evidence type="ECO:0000256" key="10">
    <source>
        <dbReference type="ARBA" id="ARBA00023065"/>
    </source>
</evidence>
<dbReference type="Proteomes" id="UP000650833">
    <property type="component" value="Unassembled WGS sequence"/>
</dbReference>
<dbReference type="InterPro" id="IPR002908">
    <property type="entry name" value="Frataxin/CyaY"/>
</dbReference>
<dbReference type="EMBL" id="JAEPRC010000518">
    <property type="protein sequence ID" value="KAG2195590.1"/>
    <property type="molecule type" value="Genomic_DNA"/>
</dbReference>
<dbReference type="InterPro" id="IPR036524">
    <property type="entry name" value="Frataxin/CyaY_sf"/>
</dbReference>
<evidence type="ECO:0000256" key="6">
    <source>
        <dbReference type="ARBA" id="ARBA00022496"/>
    </source>
</evidence>
<evidence type="ECO:0000313" key="14">
    <source>
        <dbReference type="Proteomes" id="UP000650833"/>
    </source>
</evidence>
<evidence type="ECO:0000256" key="3">
    <source>
        <dbReference type="ARBA" id="ARBA00013107"/>
    </source>
</evidence>
<evidence type="ECO:0000256" key="2">
    <source>
        <dbReference type="ARBA" id="ARBA00008183"/>
    </source>
</evidence>
<protein>
    <recommendedName>
        <fullName evidence="3">ferroxidase</fullName>
        <ecNumber evidence="3">1.16.3.1</ecNumber>
    </recommendedName>
</protein>
<dbReference type="EC" id="1.16.3.1" evidence="3"/>
<evidence type="ECO:0000256" key="7">
    <source>
        <dbReference type="ARBA" id="ARBA00022946"/>
    </source>
</evidence>
<keyword evidence="5" id="KW-0813">Transport</keyword>
<dbReference type="GO" id="GO:0005739">
    <property type="term" value="C:mitochondrion"/>
    <property type="evidence" value="ECO:0007669"/>
    <property type="project" value="UniProtKB-SubCell"/>
</dbReference>
<comment type="catalytic activity">
    <reaction evidence="12">
        <text>4 Fe(2+) + O2 + 4 H(+) = 4 Fe(3+) + 2 H2O</text>
        <dbReference type="Rhea" id="RHEA:11148"/>
        <dbReference type="ChEBI" id="CHEBI:15377"/>
        <dbReference type="ChEBI" id="CHEBI:15378"/>
        <dbReference type="ChEBI" id="CHEBI:15379"/>
        <dbReference type="ChEBI" id="CHEBI:29033"/>
        <dbReference type="ChEBI" id="CHEBI:29034"/>
        <dbReference type="EC" id="1.16.3.1"/>
    </reaction>
</comment>
<dbReference type="PANTHER" id="PTHR16821">
    <property type="entry name" value="FRATAXIN"/>
    <property type="match status" value="1"/>
</dbReference>
<dbReference type="NCBIfam" id="TIGR03421">
    <property type="entry name" value="FeS_CyaY"/>
    <property type="match status" value="1"/>
</dbReference>
<dbReference type="GO" id="GO:0008199">
    <property type="term" value="F:ferric iron binding"/>
    <property type="evidence" value="ECO:0007669"/>
    <property type="project" value="InterPro"/>
</dbReference>
<comment type="caution">
    <text evidence="13">The sequence shown here is derived from an EMBL/GenBank/DDBJ whole genome shotgun (WGS) entry which is preliminary data.</text>
</comment>
<evidence type="ECO:0000256" key="12">
    <source>
        <dbReference type="ARBA" id="ARBA00047990"/>
    </source>
</evidence>
<dbReference type="Pfam" id="PF01491">
    <property type="entry name" value="Frataxin_Cyay"/>
    <property type="match status" value="1"/>
</dbReference>
<dbReference type="NCBIfam" id="TIGR03422">
    <property type="entry name" value="mito_frataxin"/>
    <property type="match status" value="1"/>
</dbReference>
<sequence>MLRQIARNSIQQTTRCISLIQSPRISFVKAGIAPFHHILQPTVGNRFFSFSPTRFNENPSYTITDLTTERYHRLSDELLDHMVTKLEELADEIEMQGFDVEYNQGVMTISVGEDGTYVINKQPPNHQIWLSSPVSGPQRYDFDEKHHKWFYHRDNHTLDQVLNTELSKVIGQDIDLLEGFEPEEK</sequence>